<accession>D6SJQ9</accession>
<keyword evidence="2" id="KW-1185">Reference proteome</keyword>
<name>D6SJQ9_9BACT</name>
<reference evidence="1" key="1">
    <citation type="submission" date="2010-05" db="EMBL/GenBank/DDBJ databases">
        <title>The draft genome of Desulfonatronospira thiodismutans ASO3-1.</title>
        <authorList>
            <consortium name="US DOE Joint Genome Institute (JGI-PGF)"/>
            <person name="Lucas S."/>
            <person name="Copeland A."/>
            <person name="Lapidus A."/>
            <person name="Cheng J.-F."/>
            <person name="Bruce D."/>
            <person name="Goodwin L."/>
            <person name="Pitluck S."/>
            <person name="Chertkov O."/>
            <person name="Brettin T."/>
            <person name="Detter J.C."/>
            <person name="Han C."/>
            <person name="Land M.L."/>
            <person name="Hauser L."/>
            <person name="Kyrpides N."/>
            <person name="Mikhailova N."/>
            <person name="Muyzer G."/>
            <person name="Woyke T."/>
        </authorList>
    </citation>
    <scope>NUCLEOTIDE SEQUENCE [LARGE SCALE GENOMIC DNA]</scope>
    <source>
        <strain evidence="1">ASO3-1</strain>
    </source>
</reference>
<evidence type="ECO:0000313" key="1">
    <source>
        <dbReference type="EMBL" id="EFI36112.1"/>
    </source>
</evidence>
<protein>
    <recommendedName>
        <fullName evidence="3">DUF4007 domain-containing protein</fullName>
    </recommendedName>
</protein>
<dbReference type="Proteomes" id="UP000005496">
    <property type="component" value="Unassembled WGS sequence"/>
</dbReference>
<evidence type="ECO:0008006" key="3">
    <source>
        <dbReference type="Google" id="ProtNLM"/>
    </source>
</evidence>
<organism evidence="1 2">
    <name type="scientific">Desulfonatronospira thiodismutans ASO3-1</name>
    <dbReference type="NCBI Taxonomy" id="555779"/>
    <lineage>
        <taxon>Bacteria</taxon>
        <taxon>Pseudomonadati</taxon>
        <taxon>Thermodesulfobacteriota</taxon>
        <taxon>Desulfovibrionia</taxon>
        <taxon>Desulfovibrionales</taxon>
        <taxon>Desulfonatronovibrionaceae</taxon>
        <taxon>Desulfonatronospira</taxon>
    </lineage>
</organism>
<dbReference type="EMBL" id="ACJN02000001">
    <property type="protein sequence ID" value="EFI36112.1"/>
    <property type="molecule type" value="Genomic_DNA"/>
</dbReference>
<comment type="caution">
    <text evidence="1">The sequence shown here is derived from an EMBL/GenBank/DDBJ whole genome shotgun (WGS) entry which is preliminary data.</text>
</comment>
<proteinExistence type="predicted"/>
<evidence type="ECO:0000313" key="2">
    <source>
        <dbReference type="Proteomes" id="UP000005496"/>
    </source>
</evidence>
<dbReference type="AlphaFoldDB" id="D6SJQ9"/>
<gene>
    <name evidence="1" type="ORF">Dthio_PD3564</name>
</gene>
<dbReference type="RefSeq" id="WP_008869237.1">
    <property type="nucleotide sequence ID" value="NZ_ACJN02000001.1"/>
</dbReference>
<dbReference type="eggNOG" id="ENOG502Z847">
    <property type="taxonomic scope" value="Bacteria"/>
</dbReference>
<sequence>MLNKQVMPGTITDPHKTVLARMGFRLHGGGVHTARTIMLQDLKALLSYIDNPEAGKPDYRQAVVNDNCLGKRSGKTRTITFNHLSSLYGLDPGIFIFRNMLHFWKRDNEGRALLAILCACCRDPLLRLSSTFILKTPPGNTLKREDLEEFIDSHRQDCFSRATLKSAAQNLASSWTKSGHLRGKYNKVRTSVQATPGSIAYALLLGHISGLRGQSLFACDFFNILDCSVEQGLELARESSRRGWMVFKNIGEVIEVQFPGLITPTETERLNEQNQTAY</sequence>